<accession>A0A9P4V294</accession>
<keyword evidence="3" id="KW-1185">Reference proteome</keyword>
<dbReference type="AlphaFoldDB" id="A0A9P4V294"/>
<reference evidence="2" key="1">
    <citation type="journal article" date="2020" name="Stud. Mycol.">
        <title>101 Dothideomycetes genomes: a test case for predicting lifestyles and emergence of pathogens.</title>
        <authorList>
            <person name="Haridas S."/>
            <person name="Albert R."/>
            <person name="Binder M."/>
            <person name="Bloem J."/>
            <person name="Labutti K."/>
            <person name="Salamov A."/>
            <person name="Andreopoulos B."/>
            <person name="Baker S."/>
            <person name="Barry K."/>
            <person name="Bills G."/>
            <person name="Bluhm B."/>
            <person name="Cannon C."/>
            <person name="Castanera R."/>
            <person name="Culley D."/>
            <person name="Daum C."/>
            <person name="Ezra D."/>
            <person name="Gonzalez J."/>
            <person name="Henrissat B."/>
            <person name="Kuo A."/>
            <person name="Liang C."/>
            <person name="Lipzen A."/>
            <person name="Lutzoni F."/>
            <person name="Magnuson J."/>
            <person name="Mondo S."/>
            <person name="Nolan M."/>
            <person name="Ohm R."/>
            <person name="Pangilinan J."/>
            <person name="Park H.-J."/>
            <person name="Ramirez L."/>
            <person name="Alfaro M."/>
            <person name="Sun H."/>
            <person name="Tritt A."/>
            <person name="Yoshinaga Y."/>
            <person name="Zwiers L.-H."/>
            <person name="Turgeon B."/>
            <person name="Goodwin S."/>
            <person name="Spatafora J."/>
            <person name="Crous P."/>
            <person name="Grigoriev I."/>
        </authorList>
    </citation>
    <scope>NUCLEOTIDE SEQUENCE</scope>
    <source>
        <strain evidence="2">CBS 125425</strain>
    </source>
</reference>
<proteinExistence type="predicted"/>
<comment type="caution">
    <text evidence="2">The sequence shown here is derived from an EMBL/GenBank/DDBJ whole genome shotgun (WGS) entry which is preliminary data.</text>
</comment>
<evidence type="ECO:0000313" key="2">
    <source>
        <dbReference type="EMBL" id="KAF2737187.1"/>
    </source>
</evidence>
<dbReference type="Proteomes" id="UP000799444">
    <property type="component" value="Unassembled WGS sequence"/>
</dbReference>
<gene>
    <name evidence="2" type="ORF">EJ04DRAFT_130335</name>
</gene>
<sequence>MGRKRAGPKPLPHAQPTPEADPLGRTGMRAAVPGFPILMSYIDVEPPTIHCARATEFGSRPGVGFRNLHTRPSFSECISSSIHILSCCFQRPVGDPSKEGAIPRIGRASHTLALRFSSPSDLSRRIGFLITNFTGHQITMSTAASCSLLQPRINPCSEWRTASPSASARW</sequence>
<dbReference type="EMBL" id="ML996118">
    <property type="protein sequence ID" value="KAF2737187.1"/>
    <property type="molecule type" value="Genomic_DNA"/>
</dbReference>
<name>A0A9P4V294_9PLEO</name>
<protein>
    <submittedName>
        <fullName evidence="2">Uncharacterized protein</fullName>
    </submittedName>
</protein>
<evidence type="ECO:0000313" key="3">
    <source>
        <dbReference type="Proteomes" id="UP000799444"/>
    </source>
</evidence>
<organism evidence="2 3">
    <name type="scientific">Polyplosphaeria fusca</name>
    <dbReference type="NCBI Taxonomy" id="682080"/>
    <lineage>
        <taxon>Eukaryota</taxon>
        <taxon>Fungi</taxon>
        <taxon>Dikarya</taxon>
        <taxon>Ascomycota</taxon>
        <taxon>Pezizomycotina</taxon>
        <taxon>Dothideomycetes</taxon>
        <taxon>Pleosporomycetidae</taxon>
        <taxon>Pleosporales</taxon>
        <taxon>Tetraplosphaeriaceae</taxon>
        <taxon>Polyplosphaeria</taxon>
    </lineage>
</organism>
<evidence type="ECO:0000256" key="1">
    <source>
        <dbReference type="SAM" id="MobiDB-lite"/>
    </source>
</evidence>
<feature type="region of interest" description="Disordered" evidence="1">
    <location>
        <begin position="1"/>
        <end position="27"/>
    </location>
</feature>